<reference evidence="1 2" key="2">
    <citation type="submission" date="2006-07" db="EMBL/GenBank/DDBJ databases">
        <title>Sequencing of the draft genome and assembly of Chlorobium ferroxidans DSM 13031.</title>
        <authorList>
            <consortium name="US DOE Joint Genome Institute (JGI-PGF)"/>
            <person name="Copeland A."/>
            <person name="Lucas S."/>
            <person name="Lapidus A."/>
            <person name="Barry K."/>
            <person name="Glavina del Rio T."/>
            <person name="Dalin E."/>
            <person name="Tice H."/>
            <person name="Bruce D."/>
            <person name="Pitluck S."/>
            <person name="Richardson P."/>
        </authorList>
    </citation>
    <scope>NUCLEOTIDE SEQUENCE [LARGE SCALE GENOMIC DNA]</scope>
    <source>
        <strain evidence="1 2">DSM 13031</strain>
    </source>
</reference>
<sequence length="86" mass="9923">MNSKTPGSSTLKAEVTNISSHSFWLLSHGKEHFLAFEEFPWFKEAPVSKILNLEEQNPGHFYWPDLDVDLSIESIEHPENHPLSFE</sequence>
<dbReference type="OrthoDB" id="598172at2"/>
<keyword evidence="2" id="KW-1185">Reference proteome</keyword>
<evidence type="ECO:0000313" key="1">
    <source>
        <dbReference type="EMBL" id="EAT58120.1"/>
    </source>
</evidence>
<protein>
    <recommendedName>
        <fullName evidence="3">Integron cassette protein</fullName>
    </recommendedName>
</protein>
<evidence type="ECO:0000313" key="2">
    <source>
        <dbReference type="Proteomes" id="UP000004162"/>
    </source>
</evidence>
<proteinExistence type="predicted"/>
<dbReference type="RefSeq" id="WP_006367276.1">
    <property type="nucleotide sequence ID" value="NZ_AASE01000031.1"/>
</dbReference>
<dbReference type="Pfam" id="PF10387">
    <property type="entry name" value="DUF2442"/>
    <property type="match status" value="1"/>
</dbReference>
<dbReference type="InterPro" id="IPR018841">
    <property type="entry name" value="DUF2442"/>
</dbReference>
<dbReference type="Proteomes" id="UP000004162">
    <property type="component" value="Unassembled WGS sequence"/>
</dbReference>
<evidence type="ECO:0008006" key="3">
    <source>
        <dbReference type="Google" id="ProtNLM"/>
    </source>
</evidence>
<dbReference type="AlphaFoldDB" id="Q0YP96"/>
<reference evidence="1 2" key="1">
    <citation type="submission" date="2006-07" db="EMBL/GenBank/DDBJ databases">
        <title>Annotation of the draft genome assembly of Chlorobium ferroxidans DSM 13031.</title>
        <authorList>
            <consortium name="US DOE Joint Genome Institute (JGI-ORNL)"/>
            <person name="Larimer F."/>
            <person name="Land M."/>
            <person name="Hauser L."/>
        </authorList>
    </citation>
    <scope>NUCLEOTIDE SEQUENCE [LARGE SCALE GENOMIC DNA]</scope>
    <source>
        <strain evidence="1 2">DSM 13031</strain>
    </source>
</reference>
<comment type="caution">
    <text evidence="1">The sequence shown here is derived from an EMBL/GenBank/DDBJ whole genome shotgun (WGS) entry which is preliminary data.</text>
</comment>
<organism evidence="1 2">
    <name type="scientific">Chlorobium ferrooxidans DSM 13031</name>
    <dbReference type="NCBI Taxonomy" id="377431"/>
    <lineage>
        <taxon>Bacteria</taxon>
        <taxon>Pseudomonadati</taxon>
        <taxon>Chlorobiota</taxon>
        <taxon>Chlorobiia</taxon>
        <taxon>Chlorobiales</taxon>
        <taxon>Chlorobiaceae</taxon>
        <taxon>Chlorobium/Pelodictyon group</taxon>
        <taxon>Chlorobium</taxon>
    </lineage>
</organism>
<name>Q0YP96_9CHLB</name>
<gene>
    <name evidence="1" type="ORF">CferDRAFT_0127</name>
</gene>
<dbReference type="EMBL" id="AASE01000031">
    <property type="protein sequence ID" value="EAT58120.1"/>
    <property type="molecule type" value="Genomic_DNA"/>
</dbReference>
<accession>Q0YP96</accession>